<evidence type="ECO:0000256" key="3">
    <source>
        <dbReference type="ARBA" id="ARBA00012483"/>
    </source>
</evidence>
<evidence type="ECO:0000256" key="9">
    <source>
        <dbReference type="PROSITE-ProRule" id="PRU00175"/>
    </source>
</evidence>
<dbReference type="AlphaFoldDB" id="A0AAV5EYC1"/>
<dbReference type="InterPro" id="IPR044600">
    <property type="entry name" value="ATL1/ATL16-like"/>
</dbReference>
<keyword evidence="4" id="KW-0808">Transferase</keyword>
<keyword evidence="5" id="KW-0479">Metal-binding</keyword>
<keyword evidence="6 9" id="KW-0863">Zinc-finger</keyword>
<keyword evidence="8" id="KW-0862">Zinc</keyword>
<dbReference type="PANTHER" id="PTHR46913">
    <property type="entry name" value="RING-H2 FINGER PROTEIN ATL16"/>
    <property type="match status" value="1"/>
</dbReference>
<dbReference type="GO" id="GO:0008270">
    <property type="term" value="F:zinc ion binding"/>
    <property type="evidence" value="ECO:0007669"/>
    <property type="project" value="UniProtKB-KW"/>
</dbReference>
<evidence type="ECO:0000259" key="10">
    <source>
        <dbReference type="PROSITE" id="PS50089"/>
    </source>
</evidence>
<evidence type="ECO:0000256" key="6">
    <source>
        <dbReference type="ARBA" id="ARBA00022771"/>
    </source>
</evidence>
<organism evidence="11 12">
    <name type="scientific">Eleusine coracana subsp. coracana</name>
    <dbReference type="NCBI Taxonomy" id="191504"/>
    <lineage>
        <taxon>Eukaryota</taxon>
        <taxon>Viridiplantae</taxon>
        <taxon>Streptophyta</taxon>
        <taxon>Embryophyta</taxon>
        <taxon>Tracheophyta</taxon>
        <taxon>Spermatophyta</taxon>
        <taxon>Magnoliopsida</taxon>
        <taxon>Liliopsida</taxon>
        <taxon>Poales</taxon>
        <taxon>Poaceae</taxon>
        <taxon>PACMAD clade</taxon>
        <taxon>Chloridoideae</taxon>
        <taxon>Cynodonteae</taxon>
        <taxon>Eleusininae</taxon>
        <taxon>Eleusine</taxon>
    </lineage>
</organism>
<evidence type="ECO:0000256" key="4">
    <source>
        <dbReference type="ARBA" id="ARBA00022679"/>
    </source>
</evidence>
<dbReference type="GO" id="GO:0016567">
    <property type="term" value="P:protein ubiquitination"/>
    <property type="evidence" value="ECO:0007669"/>
    <property type="project" value="InterPro"/>
</dbReference>
<dbReference type="Pfam" id="PF13639">
    <property type="entry name" value="zf-RING_2"/>
    <property type="match status" value="1"/>
</dbReference>
<dbReference type="GO" id="GO:0061630">
    <property type="term" value="F:ubiquitin protein ligase activity"/>
    <property type="evidence" value="ECO:0007669"/>
    <property type="project" value="UniProtKB-EC"/>
</dbReference>
<feature type="domain" description="RING-type" evidence="10">
    <location>
        <begin position="105"/>
        <end position="146"/>
    </location>
</feature>
<evidence type="ECO:0000256" key="2">
    <source>
        <dbReference type="ARBA" id="ARBA00004906"/>
    </source>
</evidence>
<reference evidence="11" key="2">
    <citation type="submission" date="2021-12" db="EMBL/GenBank/DDBJ databases">
        <title>Resequencing data analysis of finger millet.</title>
        <authorList>
            <person name="Hatakeyama M."/>
            <person name="Aluri S."/>
            <person name="Balachadran M.T."/>
            <person name="Sivarajan S.R."/>
            <person name="Poveda L."/>
            <person name="Shimizu-Inatsugi R."/>
            <person name="Schlapbach R."/>
            <person name="Sreeman S.M."/>
            <person name="Shimizu K.K."/>
        </authorList>
    </citation>
    <scope>NUCLEOTIDE SEQUENCE</scope>
</reference>
<sequence length="164" mass="18761">MDRYHVQYRGRTYVVSRRRRPVRRTFDDDDDDDDYHGYRAPYLPGTRAPIILDHDPRDVSAPYGGGHESSRANKRARVAEAAIQGLPEVTMPPPNKMLRSPAAECAVCLKEFDELDTLRAMPCAHAFHEDCIFRWLRLNATCPLCRHPLPAPTTQEDDKAQETD</sequence>
<dbReference type="InterPro" id="IPR013083">
    <property type="entry name" value="Znf_RING/FYVE/PHD"/>
</dbReference>
<accession>A0AAV5EYC1</accession>
<evidence type="ECO:0000256" key="1">
    <source>
        <dbReference type="ARBA" id="ARBA00000900"/>
    </source>
</evidence>
<reference evidence="11" key="1">
    <citation type="journal article" date="2018" name="DNA Res.">
        <title>Multiple hybrid de novo genome assembly of finger millet, an orphan allotetraploid crop.</title>
        <authorList>
            <person name="Hatakeyama M."/>
            <person name="Aluri S."/>
            <person name="Balachadran M.T."/>
            <person name="Sivarajan S.R."/>
            <person name="Patrignani A."/>
            <person name="Gruter S."/>
            <person name="Poveda L."/>
            <person name="Shimizu-Inatsugi R."/>
            <person name="Baeten J."/>
            <person name="Francoijs K.J."/>
            <person name="Nataraja K.N."/>
            <person name="Reddy Y.A.N."/>
            <person name="Phadnis S."/>
            <person name="Ravikumar R.L."/>
            <person name="Schlapbach R."/>
            <person name="Sreeman S.M."/>
            <person name="Shimizu K.K."/>
        </authorList>
    </citation>
    <scope>NUCLEOTIDE SEQUENCE</scope>
</reference>
<evidence type="ECO:0000313" key="12">
    <source>
        <dbReference type="Proteomes" id="UP001054889"/>
    </source>
</evidence>
<evidence type="ECO:0000313" key="11">
    <source>
        <dbReference type="EMBL" id="GJN28409.1"/>
    </source>
</evidence>
<comment type="caution">
    <text evidence="11">The sequence shown here is derived from an EMBL/GenBank/DDBJ whole genome shotgun (WGS) entry which is preliminary data.</text>
</comment>
<dbReference type="EC" id="2.3.2.27" evidence="3"/>
<proteinExistence type="predicted"/>
<gene>
    <name evidence="11" type="primary">gb16527</name>
    <name evidence="11" type="ORF">PR202_gb16527</name>
</gene>
<evidence type="ECO:0000256" key="5">
    <source>
        <dbReference type="ARBA" id="ARBA00022723"/>
    </source>
</evidence>
<evidence type="ECO:0000256" key="7">
    <source>
        <dbReference type="ARBA" id="ARBA00022786"/>
    </source>
</evidence>
<dbReference type="InterPro" id="IPR001841">
    <property type="entry name" value="Znf_RING"/>
</dbReference>
<dbReference type="Gene3D" id="3.30.40.10">
    <property type="entry name" value="Zinc/RING finger domain, C3HC4 (zinc finger)"/>
    <property type="match status" value="1"/>
</dbReference>
<comment type="catalytic activity">
    <reaction evidence="1">
        <text>S-ubiquitinyl-[E2 ubiquitin-conjugating enzyme]-L-cysteine + [acceptor protein]-L-lysine = [E2 ubiquitin-conjugating enzyme]-L-cysteine + N(6)-ubiquitinyl-[acceptor protein]-L-lysine.</text>
        <dbReference type="EC" id="2.3.2.27"/>
    </reaction>
</comment>
<dbReference type="PANTHER" id="PTHR46913:SF21">
    <property type="entry name" value="RING-TYPE E3 UBIQUITIN TRANSFERASE"/>
    <property type="match status" value="1"/>
</dbReference>
<evidence type="ECO:0000256" key="8">
    <source>
        <dbReference type="ARBA" id="ARBA00022833"/>
    </source>
</evidence>
<dbReference type="EMBL" id="BQKI01000080">
    <property type="protein sequence ID" value="GJN28409.1"/>
    <property type="molecule type" value="Genomic_DNA"/>
</dbReference>
<comment type="pathway">
    <text evidence="2">Protein modification; protein ubiquitination.</text>
</comment>
<dbReference type="SUPFAM" id="SSF57850">
    <property type="entry name" value="RING/U-box"/>
    <property type="match status" value="1"/>
</dbReference>
<dbReference type="PROSITE" id="PS50089">
    <property type="entry name" value="ZF_RING_2"/>
    <property type="match status" value="1"/>
</dbReference>
<dbReference type="SMART" id="SM00184">
    <property type="entry name" value="RING"/>
    <property type="match status" value="1"/>
</dbReference>
<name>A0AAV5EYC1_ELECO</name>
<dbReference type="CDD" id="cd16454">
    <property type="entry name" value="RING-H2_PA-TM-RING"/>
    <property type="match status" value="1"/>
</dbReference>
<keyword evidence="12" id="KW-1185">Reference proteome</keyword>
<keyword evidence="7" id="KW-0833">Ubl conjugation pathway</keyword>
<dbReference type="Proteomes" id="UP001054889">
    <property type="component" value="Unassembled WGS sequence"/>
</dbReference>
<protein>
    <recommendedName>
        <fullName evidence="3">RING-type E3 ubiquitin transferase</fullName>
        <ecNumber evidence="3">2.3.2.27</ecNumber>
    </recommendedName>
</protein>